<name>A0A061FYC2_THECC</name>
<dbReference type="InParanoid" id="A0A061FYC2"/>
<dbReference type="Proteomes" id="UP000026915">
    <property type="component" value="Chromosome 3"/>
</dbReference>
<dbReference type="HOGENOM" id="CLU_2745153_0_0_1"/>
<feature type="region of interest" description="Disordered" evidence="1">
    <location>
        <begin position="48"/>
        <end position="71"/>
    </location>
</feature>
<evidence type="ECO:0000313" key="3">
    <source>
        <dbReference type="Proteomes" id="UP000026915"/>
    </source>
</evidence>
<dbReference type="Gramene" id="EOY21882">
    <property type="protein sequence ID" value="EOY21882"/>
    <property type="gene ID" value="TCM_014038"/>
</dbReference>
<keyword evidence="3" id="KW-1185">Reference proteome</keyword>
<sequence length="71" mass="8077">MSYQTVQDREGIIIYSCHQSFGQVKILDKLWHMASQTQHSQGISLATDTILSKPKKKKENMSVRTPGPFQV</sequence>
<protein>
    <submittedName>
        <fullName evidence="2">Uncharacterized protein</fullName>
    </submittedName>
</protein>
<organism evidence="2 3">
    <name type="scientific">Theobroma cacao</name>
    <name type="common">Cacao</name>
    <name type="synonym">Cocoa</name>
    <dbReference type="NCBI Taxonomy" id="3641"/>
    <lineage>
        <taxon>Eukaryota</taxon>
        <taxon>Viridiplantae</taxon>
        <taxon>Streptophyta</taxon>
        <taxon>Embryophyta</taxon>
        <taxon>Tracheophyta</taxon>
        <taxon>Spermatophyta</taxon>
        <taxon>Magnoliopsida</taxon>
        <taxon>eudicotyledons</taxon>
        <taxon>Gunneridae</taxon>
        <taxon>Pentapetalae</taxon>
        <taxon>rosids</taxon>
        <taxon>malvids</taxon>
        <taxon>Malvales</taxon>
        <taxon>Malvaceae</taxon>
        <taxon>Byttnerioideae</taxon>
        <taxon>Theobroma</taxon>
    </lineage>
</organism>
<evidence type="ECO:0000313" key="2">
    <source>
        <dbReference type="EMBL" id="EOY21882.1"/>
    </source>
</evidence>
<gene>
    <name evidence="2" type="ORF">TCM_014038</name>
</gene>
<accession>A0A061FYC2</accession>
<dbReference type="AlphaFoldDB" id="A0A061FYC2"/>
<dbReference type="EMBL" id="CM001881">
    <property type="protein sequence ID" value="EOY21882.1"/>
    <property type="molecule type" value="Genomic_DNA"/>
</dbReference>
<reference evidence="2 3" key="1">
    <citation type="journal article" date="2013" name="Genome Biol.">
        <title>The genome sequence of the most widely cultivated cacao type and its use to identify candidate genes regulating pod color.</title>
        <authorList>
            <person name="Motamayor J.C."/>
            <person name="Mockaitis K."/>
            <person name="Schmutz J."/>
            <person name="Haiminen N."/>
            <person name="Iii D.L."/>
            <person name="Cornejo O."/>
            <person name="Findley S.D."/>
            <person name="Zheng P."/>
            <person name="Utro F."/>
            <person name="Royaert S."/>
            <person name="Saski C."/>
            <person name="Jenkins J."/>
            <person name="Podicheti R."/>
            <person name="Zhao M."/>
            <person name="Scheffler B.E."/>
            <person name="Stack J.C."/>
            <person name="Feltus F.A."/>
            <person name="Mustiga G.M."/>
            <person name="Amores F."/>
            <person name="Phillips W."/>
            <person name="Marelli J.P."/>
            <person name="May G.D."/>
            <person name="Shapiro H."/>
            <person name="Ma J."/>
            <person name="Bustamante C.D."/>
            <person name="Schnell R.J."/>
            <person name="Main D."/>
            <person name="Gilbert D."/>
            <person name="Parida L."/>
            <person name="Kuhn D.N."/>
        </authorList>
    </citation>
    <scope>NUCLEOTIDE SEQUENCE [LARGE SCALE GENOMIC DNA]</scope>
    <source>
        <strain evidence="3">cv. Matina 1-6</strain>
    </source>
</reference>
<proteinExistence type="predicted"/>
<evidence type="ECO:0000256" key="1">
    <source>
        <dbReference type="SAM" id="MobiDB-lite"/>
    </source>
</evidence>